<dbReference type="SUPFAM" id="SSF50978">
    <property type="entry name" value="WD40 repeat-like"/>
    <property type="match status" value="1"/>
</dbReference>
<feature type="repeat" description="WD" evidence="3">
    <location>
        <begin position="731"/>
        <end position="770"/>
    </location>
</feature>
<dbReference type="InterPro" id="IPR001810">
    <property type="entry name" value="F-box_dom"/>
</dbReference>
<feature type="repeat" description="WD" evidence="3">
    <location>
        <begin position="691"/>
        <end position="730"/>
    </location>
</feature>
<dbReference type="CDD" id="cd22541">
    <property type="entry name" value="SP5_N"/>
    <property type="match status" value="1"/>
</dbReference>
<dbReference type="InterPro" id="IPR001680">
    <property type="entry name" value="WD40_rpt"/>
</dbReference>
<dbReference type="Gene3D" id="2.130.10.10">
    <property type="entry name" value="YVTN repeat-like/Quinoprotein amine dehydrogenase"/>
    <property type="match status" value="2"/>
</dbReference>
<evidence type="ECO:0000256" key="1">
    <source>
        <dbReference type="ARBA" id="ARBA00022574"/>
    </source>
</evidence>
<feature type="repeat" description="WD" evidence="3">
    <location>
        <begin position="523"/>
        <end position="562"/>
    </location>
</feature>
<keyword evidence="7" id="KW-1185">Reference proteome</keyword>
<dbReference type="InterPro" id="IPR020472">
    <property type="entry name" value="WD40_PAC1"/>
</dbReference>
<dbReference type="PRINTS" id="PR00320">
    <property type="entry name" value="GPROTEINBRPT"/>
</dbReference>
<evidence type="ECO:0000256" key="4">
    <source>
        <dbReference type="SAM" id="MobiDB-lite"/>
    </source>
</evidence>
<dbReference type="Pfam" id="PF00400">
    <property type="entry name" value="WD40"/>
    <property type="match status" value="5"/>
</dbReference>
<dbReference type="CDD" id="cd00200">
    <property type="entry name" value="WD40"/>
    <property type="match status" value="1"/>
</dbReference>
<dbReference type="Proteomes" id="UP000807469">
    <property type="component" value="Unassembled WGS sequence"/>
</dbReference>
<feature type="compositionally biased region" description="Low complexity" evidence="4">
    <location>
        <begin position="205"/>
        <end position="238"/>
    </location>
</feature>
<dbReference type="PANTHER" id="PTHR19848:SF8">
    <property type="entry name" value="F-BOX AND WD REPEAT DOMAIN CONTAINING 7"/>
    <property type="match status" value="1"/>
</dbReference>
<keyword evidence="2" id="KW-0677">Repeat</keyword>
<proteinExistence type="predicted"/>
<dbReference type="OrthoDB" id="19711at2759"/>
<feature type="compositionally biased region" description="Polar residues" evidence="4">
    <location>
        <begin position="607"/>
        <end position="621"/>
    </location>
</feature>
<feature type="compositionally biased region" description="Low complexity" evidence="4">
    <location>
        <begin position="158"/>
        <end position="170"/>
    </location>
</feature>
<evidence type="ECO:0000313" key="7">
    <source>
        <dbReference type="Proteomes" id="UP000807469"/>
    </source>
</evidence>
<dbReference type="EMBL" id="MU155134">
    <property type="protein sequence ID" value="KAF9485734.1"/>
    <property type="molecule type" value="Genomic_DNA"/>
</dbReference>
<feature type="region of interest" description="Disordered" evidence="4">
    <location>
        <begin position="153"/>
        <end position="182"/>
    </location>
</feature>
<feature type="region of interest" description="Disordered" evidence="4">
    <location>
        <begin position="593"/>
        <end position="630"/>
    </location>
</feature>
<dbReference type="AlphaFoldDB" id="A0A9P5ZDJ8"/>
<dbReference type="Pfam" id="PF12937">
    <property type="entry name" value="F-box-like"/>
    <property type="match status" value="1"/>
</dbReference>
<protein>
    <submittedName>
        <fullName evidence="6">WD40 repeat-like protein</fullName>
    </submittedName>
</protein>
<dbReference type="SUPFAM" id="SSF81383">
    <property type="entry name" value="F-box domain"/>
    <property type="match status" value="1"/>
</dbReference>
<feature type="repeat" description="WD" evidence="3">
    <location>
        <begin position="771"/>
        <end position="810"/>
    </location>
</feature>
<feature type="region of interest" description="Disordered" evidence="4">
    <location>
        <begin position="1"/>
        <end position="43"/>
    </location>
</feature>
<dbReference type="InterPro" id="IPR015943">
    <property type="entry name" value="WD40/YVTN_repeat-like_dom_sf"/>
</dbReference>
<name>A0A9P5ZDJ8_9AGAR</name>
<dbReference type="PROSITE" id="PS00678">
    <property type="entry name" value="WD_REPEATS_1"/>
    <property type="match status" value="2"/>
</dbReference>
<evidence type="ECO:0000256" key="3">
    <source>
        <dbReference type="PROSITE-ProRule" id="PRU00221"/>
    </source>
</evidence>
<reference evidence="6" key="1">
    <citation type="submission" date="2020-11" db="EMBL/GenBank/DDBJ databases">
        <authorList>
            <consortium name="DOE Joint Genome Institute"/>
            <person name="Ahrendt S."/>
            <person name="Riley R."/>
            <person name="Andreopoulos W."/>
            <person name="Labutti K."/>
            <person name="Pangilinan J."/>
            <person name="Ruiz-Duenas F.J."/>
            <person name="Barrasa J.M."/>
            <person name="Sanchez-Garcia M."/>
            <person name="Camarero S."/>
            <person name="Miyauchi S."/>
            <person name="Serrano A."/>
            <person name="Linde D."/>
            <person name="Babiker R."/>
            <person name="Drula E."/>
            <person name="Ayuso-Fernandez I."/>
            <person name="Pacheco R."/>
            <person name="Padilla G."/>
            <person name="Ferreira P."/>
            <person name="Barriuso J."/>
            <person name="Kellner H."/>
            <person name="Castanera R."/>
            <person name="Alfaro M."/>
            <person name="Ramirez L."/>
            <person name="Pisabarro A.G."/>
            <person name="Kuo A."/>
            <person name="Tritt A."/>
            <person name="Lipzen A."/>
            <person name="He G."/>
            <person name="Yan M."/>
            <person name="Ng V."/>
            <person name="Cullen D."/>
            <person name="Martin F."/>
            <person name="Rosso M.-N."/>
            <person name="Henrissat B."/>
            <person name="Hibbett D."/>
            <person name="Martinez A.T."/>
            <person name="Grigoriev I.V."/>
        </authorList>
    </citation>
    <scope>NUCLEOTIDE SEQUENCE</scope>
    <source>
        <strain evidence="6">CIRM-BRFM 674</strain>
    </source>
</reference>
<feature type="domain" description="F-box" evidence="5">
    <location>
        <begin position="369"/>
        <end position="396"/>
    </location>
</feature>
<dbReference type="PROSITE" id="PS50294">
    <property type="entry name" value="WD_REPEATS_REGION"/>
    <property type="match status" value="4"/>
</dbReference>
<dbReference type="SMART" id="SM00320">
    <property type="entry name" value="WD40"/>
    <property type="match status" value="7"/>
</dbReference>
<gene>
    <name evidence="6" type="ORF">BDN70DRAFT_871065</name>
</gene>
<evidence type="ECO:0000313" key="6">
    <source>
        <dbReference type="EMBL" id="KAF9485734.1"/>
    </source>
</evidence>
<keyword evidence="1 3" id="KW-0853">WD repeat</keyword>
<feature type="region of interest" description="Disordered" evidence="4">
    <location>
        <begin position="205"/>
        <end position="273"/>
    </location>
</feature>
<dbReference type="PROSITE" id="PS50082">
    <property type="entry name" value="WD_REPEATS_2"/>
    <property type="match status" value="5"/>
</dbReference>
<feature type="compositionally biased region" description="Polar residues" evidence="4">
    <location>
        <begin position="239"/>
        <end position="261"/>
    </location>
</feature>
<sequence length="895" mass="98328">MATSNPPSAFQRNRPASRRTASTYDVRLHETSPLQHHRSSSSSGLLFTRTHAFSRPISPVTPPSSSVSDPRFSRLFSTVLGSPFLTTPEHLPQLEMDTIGATTHRPSSPAPTADFSMIDIDDDTETQPVIPGSFPTSHSRFLSSSMANLSFSRGRALNPSTSNTNWNNSGSRHRSSPQPSTSFKSFIPRLWEAISSPSRNILSFSSSGNVISNSPSSSRSSSRTASPSASPRRPPNQSWYTNNGTRSGRNSPVYWNTPSSKTKGKNKLFSPRNGDLQDNINYLELPPLDGEEGELIDDEACFIDSRAVHGIDILSLLPPELALHVLSQLCPLPISTRFGASISFSAPVSPGRSSLLISESDSDPHEALRALLSCRLVSRTWCRLASDNGIWRTLFLSRWNIDLRRAAGFDMRTPGRPRMALGRTWDFDLVEVGQKAKRLLGLPTPICDAPIISAPLRLDWRVLYRERLELDKRWAGTHRVPASINSARRMGGVYDAASLDTIADNHRSLEGAATLFQPTLTKISGHTDSVYCLEFDSRRIITGSRDRTIKIWSLRTGKLLGTLVGTHRGSVLCLKFEKDWDRAWECDSLAEDTDSADDSEFSGGGNASQSDDLPQGSSTQSRDGRGAKRKRSAVKTGFMVSGSSDCSVCVWDLHLGATVDLDDCVSLEDAQPGRSVDEGDREVTGEARQILKGHVGGVLDLRIDKQWIVSCSKDAVIRVWDRKTLELHRTLRGHEGPVNAVGLQSGKVVSASGDGKMILWDIESGERLRTFEGHDRGLACIEFKDDLIVSGSNDCKIKVWSASTGDCLRTLVGHEALVRALSFDPRSGRLVSASYDKTIKLWDLGSGKLIREFKATHISHIFDVKFDICRIVSTSHDQKIAVLDFSVDLDASLFV</sequence>
<comment type="caution">
    <text evidence="6">The sequence shown here is derived from an EMBL/GenBank/DDBJ whole genome shotgun (WGS) entry which is preliminary data.</text>
</comment>
<dbReference type="Gene3D" id="1.20.1280.50">
    <property type="match status" value="1"/>
</dbReference>
<feature type="compositionally biased region" description="Polar residues" evidence="4">
    <location>
        <begin position="1"/>
        <end position="11"/>
    </location>
</feature>
<evidence type="ECO:0000256" key="2">
    <source>
        <dbReference type="ARBA" id="ARBA00022737"/>
    </source>
</evidence>
<evidence type="ECO:0000259" key="5">
    <source>
        <dbReference type="Pfam" id="PF12937"/>
    </source>
</evidence>
<organism evidence="6 7">
    <name type="scientific">Pholiota conissans</name>
    <dbReference type="NCBI Taxonomy" id="109636"/>
    <lineage>
        <taxon>Eukaryota</taxon>
        <taxon>Fungi</taxon>
        <taxon>Dikarya</taxon>
        <taxon>Basidiomycota</taxon>
        <taxon>Agaricomycotina</taxon>
        <taxon>Agaricomycetes</taxon>
        <taxon>Agaricomycetidae</taxon>
        <taxon>Agaricales</taxon>
        <taxon>Agaricineae</taxon>
        <taxon>Strophariaceae</taxon>
        <taxon>Pholiota</taxon>
    </lineage>
</organism>
<dbReference type="InterPro" id="IPR019775">
    <property type="entry name" value="WD40_repeat_CS"/>
</dbReference>
<accession>A0A9P5ZDJ8</accession>
<dbReference type="PANTHER" id="PTHR19848">
    <property type="entry name" value="WD40 REPEAT PROTEIN"/>
    <property type="match status" value="1"/>
</dbReference>
<feature type="repeat" description="WD" evidence="3">
    <location>
        <begin position="811"/>
        <end position="852"/>
    </location>
</feature>
<dbReference type="InterPro" id="IPR036322">
    <property type="entry name" value="WD40_repeat_dom_sf"/>
</dbReference>
<dbReference type="InterPro" id="IPR036047">
    <property type="entry name" value="F-box-like_dom_sf"/>
</dbReference>